<dbReference type="Proteomes" id="UP000324767">
    <property type="component" value="Unassembled WGS sequence"/>
</dbReference>
<evidence type="ECO:0000256" key="2">
    <source>
        <dbReference type="ARBA" id="ARBA00022722"/>
    </source>
</evidence>
<feature type="region of interest" description="Disordered" evidence="5">
    <location>
        <begin position="499"/>
        <end position="523"/>
    </location>
</feature>
<dbReference type="EMBL" id="VXIT01000022">
    <property type="protein sequence ID" value="KAA6406886.1"/>
    <property type="molecule type" value="Genomic_DNA"/>
</dbReference>
<organism evidence="7 8">
    <name type="scientific">Lasallia pustulata</name>
    <dbReference type="NCBI Taxonomy" id="136370"/>
    <lineage>
        <taxon>Eukaryota</taxon>
        <taxon>Fungi</taxon>
        <taxon>Dikarya</taxon>
        <taxon>Ascomycota</taxon>
        <taxon>Pezizomycotina</taxon>
        <taxon>Lecanoromycetes</taxon>
        <taxon>OSLEUM clade</taxon>
        <taxon>Umbilicariomycetidae</taxon>
        <taxon>Umbilicariales</taxon>
        <taxon>Umbilicariaceae</taxon>
        <taxon>Lasallia</taxon>
    </lineage>
</organism>
<evidence type="ECO:0000256" key="5">
    <source>
        <dbReference type="SAM" id="MobiDB-lite"/>
    </source>
</evidence>
<dbReference type="GO" id="GO:0003676">
    <property type="term" value="F:nucleic acid binding"/>
    <property type="evidence" value="ECO:0007669"/>
    <property type="project" value="InterPro"/>
</dbReference>
<dbReference type="GO" id="GO:0005634">
    <property type="term" value="C:nucleus"/>
    <property type="evidence" value="ECO:0007669"/>
    <property type="project" value="TreeGrafter"/>
</dbReference>
<dbReference type="CDD" id="cd06145">
    <property type="entry name" value="REX1_like"/>
    <property type="match status" value="1"/>
</dbReference>
<dbReference type="InterPro" id="IPR047021">
    <property type="entry name" value="REXO1/3/4-like"/>
</dbReference>
<reference evidence="7 8" key="1">
    <citation type="submission" date="2019-09" db="EMBL/GenBank/DDBJ databases">
        <title>The hologenome of the rock-dwelling lichen Lasallia pustulata.</title>
        <authorList>
            <person name="Greshake Tzovaras B."/>
            <person name="Segers F."/>
            <person name="Bicker A."/>
            <person name="Dal Grande F."/>
            <person name="Otte J."/>
            <person name="Hankeln T."/>
            <person name="Schmitt I."/>
            <person name="Ebersberger I."/>
        </authorList>
    </citation>
    <scope>NUCLEOTIDE SEQUENCE [LARGE SCALE GENOMIC DNA]</scope>
    <source>
        <strain evidence="7">A1-1</strain>
    </source>
</reference>
<evidence type="ECO:0000313" key="7">
    <source>
        <dbReference type="EMBL" id="KAA6406886.1"/>
    </source>
</evidence>
<evidence type="ECO:0000256" key="1">
    <source>
        <dbReference type="ARBA" id="ARBA00006357"/>
    </source>
</evidence>
<accession>A0A5M8PD22</accession>
<feature type="domain" description="Exonuclease" evidence="6">
    <location>
        <begin position="439"/>
        <end position="625"/>
    </location>
</feature>
<evidence type="ECO:0000256" key="3">
    <source>
        <dbReference type="ARBA" id="ARBA00022801"/>
    </source>
</evidence>
<name>A0A5M8PD22_9LECA</name>
<dbReference type="InterPro" id="IPR013520">
    <property type="entry name" value="Ribonucl_H"/>
</dbReference>
<dbReference type="SUPFAM" id="SSF53098">
    <property type="entry name" value="Ribonuclease H-like"/>
    <property type="match status" value="1"/>
</dbReference>
<keyword evidence="2" id="KW-0540">Nuclease</keyword>
<feature type="region of interest" description="Disordered" evidence="5">
    <location>
        <begin position="114"/>
        <end position="165"/>
    </location>
</feature>
<sequence length="665" mass="72534">MFSTIGLFKQISCPESSCQLLNCIFSHEPTSQQAGTDGVAVPSPSLNSTSKDSDEFERPHKKRRISGAFGDSEVLAVKTTNGFGVAGPSGAEGPTKTPSDAIALNNAVRKGNLPFTASKTVSPPPLRKQKVASATHAKVPDQNGAQNQHNGASEVRMVPSKPKRELKEESLNPRMLQNPPASHAVRLKLITMLYEHMVRLNNEVKSILDDSRAALELSDQEMITEVLEEEEKVAKEKPSVYSNILKLRIVALKKMKLEDWKRERLKQIAKHAPDEMLSSVSKPSNAIETGLSPAEEVAMLPRLFAKQEGLAKFGYVPVAPSDADVEQARKGVEASQGWEQCDRCKSRFQVFPGRRPGDGALTSGGHCTYHYARPLRPTKEKADTGHKESIYPCCSQPVGSSIGCTTADSHVFKVSDVKRLALVMPFKKTPVQAYKKSDKAVCFDCEMGYTTLGMELIRLTATSWPDGDALLDVLVRPMGEILDLNSRFSGIRPEHYNNAIPYDASSQGSSNPEAGEASESRLRLVGSPSTARDLLLQHLHPTTPLIAHAAENDLNAIRLIHPSLIDTVLLYPHPRGLPIRHGLKMLTKRHFDRNIQMGGARGHDSKEDARAAGELVRLKVAEMWKGMRREGWRVEDGVLFPPLPTGATGKGGKAVGGGGARLEGV</sequence>
<dbReference type="Gene3D" id="3.30.420.10">
    <property type="entry name" value="Ribonuclease H-like superfamily/Ribonuclease H"/>
    <property type="match status" value="1"/>
</dbReference>
<dbReference type="OrthoDB" id="3996471at2759"/>
<keyword evidence="4" id="KW-0269">Exonuclease</keyword>
<comment type="similarity">
    <text evidence="1">Belongs to the REXO1/REXO3 family.</text>
</comment>
<feature type="region of interest" description="Disordered" evidence="5">
    <location>
        <begin position="32"/>
        <end position="61"/>
    </location>
</feature>
<dbReference type="AlphaFoldDB" id="A0A5M8PD22"/>
<keyword evidence="3" id="KW-0378">Hydrolase</keyword>
<evidence type="ECO:0000313" key="8">
    <source>
        <dbReference type="Proteomes" id="UP000324767"/>
    </source>
</evidence>
<dbReference type="SMART" id="SM00479">
    <property type="entry name" value="EXOIII"/>
    <property type="match status" value="1"/>
</dbReference>
<dbReference type="InterPro" id="IPR036397">
    <property type="entry name" value="RNaseH_sf"/>
</dbReference>
<protein>
    <recommendedName>
        <fullName evidence="6">Exonuclease domain-containing protein</fullName>
    </recommendedName>
</protein>
<proteinExistence type="inferred from homology"/>
<feature type="compositionally biased region" description="Gly residues" evidence="5">
    <location>
        <begin position="648"/>
        <end position="665"/>
    </location>
</feature>
<feature type="region of interest" description="Disordered" evidence="5">
    <location>
        <begin position="645"/>
        <end position="665"/>
    </location>
</feature>
<dbReference type="PANTHER" id="PTHR12801">
    <property type="entry name" value="RNA EXONUCLEASE REXO1 / RECO3 FAMILY MEMBER-RELATED"/>
    <property type="match status" value="1"/>
</dbReference>
<dbReference type="PANTHER" id="PTHR12801:SF112">
    <property type="entry name" value="RNA EXONUCLEASE 3"/>
    <property type="match status" value="1"/>
</dbReference>
<evidence type="ECO:0000256" key="4">
    <source>
        <dbReference type="ARBA" id="ARBA00022839"/>
    </source>
</evidence>
<dbReference type="InterPro" id="IPR034922">
    <property type="entry name" value="REX1-like_exo"/>
</dbReference>
<comment type="caution">
    <text evidence="7">The sequence shown here is derived from an EMBL/GenBank/DDBJ whole genome shotgun (WGS) entry which is preliminary data.</text>
</comment>
<dbReference type="InterPro" id="IPR012337">
    <property type="entry name" value="RNaseH-like_sf"/>
</dbReference>
<evidence type="ECO:0000259" key="6">
    <source>
        <dbReference type="SMART" id="SM00479"/>
    </source>
</evidence>
<gene>
    <name evidence="7" type="ORF">FRX48_09384</name>
</gene>
<dbReference type="GO" id="GO:0004527">
    <property type="term" value="F:exonuclease activity"/>
    <property type="evidence" value="ECO:0007669"/>
    <property type="project" value="UniProtKB-KW"/>
</dbReference>